<evidence type="ECO:0000256" key="2">
    <source>
        <dbReference type="ARBA" id="ARBA00004141"/>
    </source>
</evidence>
<dbReference type="SMART" id="SM00448">
    <property type="entry name" value="REC"/>
    <property type="match status" value="1"/>
</dbReference>
<keyword evidence="10 14" id="KW-1133">Transmembrane helix</keyword>
<dbReference type="Pfam" id="PF13493">
    <property type="entry name" value="DUF4118"/>
    <property type="match status" value="1"/>
</dbReference>
<evidence type="ECO:0000256" key="1">
    <source>
        <dbReference type="ARBA" id="ARBA00000085"/>
    </source>
</evidence>
<evidence type="ECO:0000313" key="18">
    <source>
        <dbReference type="EMBL" id="MDY0746519.1"/>
    </source>
</evidence>
<comment type="caution">
    <text evidence="18">The sequence shown here is derived from an EMBL/GenBank/DDBJ whole genome shotgun (WGS) entry which is preliminary data.</text>
</comment>
<dbReference type="InterPro" id="IPR003594">
    <property type="entry name" value="HATPase_dom"/>
</dbReference>
<evidence type="ECO:0000256" key="3">
    <source>
        <dbReference type="ARBA" id="ARBA00012438"/>
    </source>
</evidence>
<dbReference type="EMBL" id="JAXCLA010000006">
    <property type="protein sequence ID" value="MDY0746519.1"/>
    <property type="molecule type" value="Genomic_DNA"/>
</dbReference>
<protein>
    <recommendedName>
        <fullName evidence="3">histidine kinase</fullName>
        <ecNumber evidence="3">2.7.13.3</ecNumber>
    </recommendedName>
</protein>
<dbReference type="SUPFAM" id="SSF55785">
    <property type="entry name" value="PYP-like sensor domain (PAS domain)"/>
    <property type="match status" value="1"/>
</dbReference>
<dbReference type="InterPro" id="IPR000700">
    <property type="entry name" value="PAS-assoc_C"/>
</dbReference>
<evidence type="ECO:0000256" key="4">
    <source>
        <dbReference type="ARBA" id="ARBA00022553"/>
    </source>
</evidence>
<keyword evidence="9 18" id="KW-0067">ATP-binding</keyword>
<dbReference type="Gene3D" id="1.10.287.130">
    <property type="match status" value="1"/>
</dbReference>
<dbReference type="InterPro" id="IPR038318">
    <property type="entry name" value="KdpD_sf"/>
</dbReference>
<dbReference type="InterPro" id="IPR013655">
    <property type="entry name" value="PAS_fold_3"/>
</dbReference>
<feature type="modified residue" description="4-aspartylphosphate" evidence="13">
    <location>
        <position position="539"/>
    </location>
</feature>
<reference evidence="18 19" key="1">
    <citation type="submission" date="2023-11" db="EMBL/GenBank/DDBJ databases">
        <title>Paucibacter sp. nov., isolated from fresh soil in Korea.</title>
        <authorList>
            <person name="Le N.T.T."/>
        </authorList>
    </citation>
    <scope>NUCLEOTIDE SEQUENCE [LARGE SCALE GENOMIC DNA]</scope>
    <source>
        <strain evidence="18 19">R3-3</strain>
    </source>
</reference>
<dbReference type="Gene3D" id="3.40.50.2300">
    <property type="match status" value="1"/>
</dbReference>
<dbReference type="Pfam" id="PF02518">
    <property type="entry name" value="HATPase_c"/>
    <property type="match status" value="1"/>
</dbReference>
<evidence type="ECO:0000313" key="19">
    <source>
        <dbReference type="Proteomes" id="UP001285263"/>
    </source>
</evidence>
<organism evidence="18 19">
    <name type="scientific">Roseateles agri</name>
    <dbReference type="NCBI Taxonomy" id="3098619"/>
    <lineage>
        <taxon>Bacteria</taxon>
        <taxon>Pseudomonadati</taxon>
        <taxon>Pseudomonadota</taxon>
        <taxon>Betaproteobacteria</taxon>
        <taxon>Burkholderiales</taxon>
        <taxon>Sphaerotilaceae</taxon>
        <taxon>Roseateles</taxon>
    </lineage>
</organism>
<dbReference type="Pfam" id="PF00512">
    <property type="entry name" value="HisKA"/>
    <property type="match status" value="1"/>
</dbReference>
<dbReference type="PROSITE" id="PS50109">
    <property type="entry name" value="HIS_KIN"/>
    <property type="match status" value="1"/>
</dbReference>
<dbReference type="PROSITE" id="PS50113">
    <property type="entry name" value="PAC"/>
    <property type="match status" value="1"/>
</dbReference>
<evidence type="ECO:0000256" key="5">
    <source>
        <dbReference type="ARBA" id="ARBA00022679"/>
    </source>
</evidence>
<dbReference type="InterPro" id="IPR036890">
    <property type="entry name" value="HATPase_C_sf"/>
</dbReference>
<feature type="transmembrane region" description="Helical" evidence="14">
    <location>
        <begin position="47"/>
        <end position="72"/>
    </location>
</feature>
<feature type="domain" description="Histidine kinase" evidence="15">
    <location>
        <begin position="252"/>
        <end position="468"/>
    </location>
</feature>
<dbReference type="CDD" id="cd00082">
    <property type="entry name" value="HisKA"/>
    <property type="match status" value="1"/>
</dbReference>
<dbReference type="InterPro" id="IPR036097">
    <property type="entry name" value="HisK_dim/P_sf"/>
</dbReference>
<sequence>MILERPWLRWLVTVLAFLTAVGTNMLLQPQLEGRAPLLPFFPPLVFVGLFCGARPALVLLAASCIAILYYWIEPIGEVWPIRRVSDLILMAVFLASGALVAFVSAWVGELMRSERLSRRRLGMALSAGRMVTWDWKPGSGDGSVAGGTAQFFGASWASMEDMLASVHPEDLDEVRRACDASLLMGGPLSFTCRMLRKDNGAVVWAKTDAIVMTDPRGRAVQISGVTVDVSDLAEAQQRLRQEGLNKDAFLATLAHELRNPIAPIRYAVAMLRHAPSAQQRDRALDIIARQSAHMARLLDDLLDIGRITRDAIVLQLQPLDLREAAAQAIQSAAPALEARDQLVKLETAAEPVWVEGDTTRLQQVLVNLLDNAAKYSTGPGEVSVSVAAEAGQAVLSVSDTGIGIAPAQRARIFDMFTRVDAGASAPAGLGIGLALSRRLVELHGGTIEVGDAGGGKGSRFTVRLPLTRRVALPRQALDAPVASATIQGTRVLVVDDNVDGADMLAEALRQAGFDVSVAYCGADALRACEQSPVRAALLDIGLPDISGIELARRLREAAGPLPLALVAISGWGPQPDRVDTAAAGFDAHLVKPVEYEAVEQVLLRLLRPVDL</sequence>
<dbReference type="InterPro" id="IPR035965">
    <property type="entry name" value="PAS-like_dom_sf"/>
</dbReference>
<evidence type="ECO:0000259" key="16">
    <source>
        <dbReference type="PROSITE" id="PS50110"/>
    </source>
</evidence>
<evidence type="ECO:0000259" key="15">
    <source>
        <dbReference type="PROSITE" id="PS50109"/>
    </source>
</evidence>
<dbReference type="InterPro" id="IPR000014">
    <property type="entry name" value="PAS"/>
</dbReference>
<evidence type="ECO:0000256" key="14">
    <source>
        <dbReference type="SAM" id="Phobius"/>
    </source>
</evidence>
<dbReference type="CDD" id="cd00130">
    <property type="entry name" value="PAS"/>
    <property type="match status" value="1"/>
</dbReference>
<feature type="domain" description="Response regulatory" evidence="16">
    <location>
        <begin position="490"/>
        <end position="606"/>
    </location>
</feature>
<feature type="domain" description="PAC" evidence="17">
    <location>
        <begin position="188"/>
        <end position="241"/>
    </location>
</feature>
<dbReference type="PANTHER" id="PTHR43547:SF2">
    <property type="entry name" value="HYBRID SIGNAL TRANSDUCTION HISTIDINE KINASE C"/>
    <property type="match status" value="1"/>
</dbReference>
<keyword evidence="11" id="KW-0902">Two-component regulatory system</keyword>
<dbReference type="SUPFAM" id="SSF52172">
    <property type="entry name" value="CheY-like"/>
    <property type="match status" value="1"/>
</dbReference>
<dbReference type="InterPro" id="IPR004358">
    <property type="entry name" value="Sig_transdc_His_kin-like_C"/>
</dbReference>
<dbReference type="Pfam" id="PF00072">
    <property type="entry name" value="Response_reg"/>
    <property type="match status" value="1"/>
</dbReference>
<dbReference type="InterPro" id="IPR011006">
    <property type="entry name" value="CheY-like_superfamily"/>
</dbReference>
<keyword evidence="7" id="KW-0547">Nucleotide-binding</keyword>
<comment type="subcellular location">
    <subcellularLocation>
        <location evidence="2">Membrane</location>
        <topology evidence="2">Multi-pass membrane protein</topology>
    </subcellularLocation>
</comment>
<keyword evidence="8" id="KW-0418">Kinase</keyword>
<comment type="catalytic activity">
    <reaction evidence="1">
        <text>ATP + protein L-histidine = ADP + protein N-phospho-L-histidine.</text>
        <dbReference type="EC" id="2.7.13.3"/>
    </reaction>
</comment>
<dbReference type="Gene3D" id="3.30.450.20">
    <property type="entry name" value="PAS domain"/>
    <property type="match status" value="1"/>
</dbReference>
<dbReference type="PROSITE" id="PS50110">
    <property type="entry name" value="RESPONSE_REGULATORY"/>
    <property type="match status" value="1"/>
</dbReference>
<proteinExistence type="predicted"/>
<keyword evidence="6 14" id="KW-0812">Transmembrane</keyword>
<accession>A0ABU5DML5</accession>
<dbReference type="RefSeq" id="WP_320424456.1">
    <property type="nucleotide sequence ID" value="NZ_JAXCLA010000006.1"/>
</dbReference>
<evidence type="ECO:0000259" key="17">
    <source>
        <dbReference type="PROSITE" id="PS50113"/>
    </source>
</evidence>
<keyword evidence="4 13" id="KW-0597">Phosphoprotein</keyword>
<evidence type="ECO:0000256" key="8">
    <source>
        <dbReference type="ARBA" id="ARBA00022777"/>
    </source>
</evidence>
<dbReference type="GO" id="GO:0005524">
    <property type="term" value="F:ATP binding"/>
    <property type="evidence" value="ECO:0007669"/>
    <property type="project" value="UniProtKB-KW"/>
</dbReference>
<dbReference type="PANTHER" id="PTHR43547">
    <property type="entry name" value="TWO-COMPONENT HISTIDINE KINASE"/>
    <property type="match status" value="1"/>
</dbReference>
<dbReference type="Proteomes" id="UP001285263">
    <property type="component" value="Unassembled WGS sequence"/>
</dbReference>
<evidence type="ECO:0000256" key="11">
    <source>
        <dbReference type="ARBA" id="ARBA00023012"/>
    </source>
</evidence>
<dbReference type="InterPro" id="IPR025201">
    <property type="entry name" value="KdpD_TM"/>
</dbReference>
<evidence type="ECO:0000256" key="10">
    <source>
        <dbReference type="ARBA" id="ARBA00022989"/>
    </source>
</evidence>
<dbReference type="SMART" id="SM00387">
    <property type="entry name" value="HATPase_c"/>
    <property type="match status" value="1"/>
</dbReference>
<keyword evidence="12 14" id="KW-0472">Membrane</keyword>
<name>A0ABU5DML5_9BURK</name>
<feature type="transmembrane region" description="Helical" evidence="14">
    <location>
        <begin position="7"/>
        <end position="27"/>
    </location>
</feature>
<keyword evidence="5" id="KW-0808">Transferase</keyword>
<dbReference type="EC" id="2.7.13.3" evidence="3"/>
<dbReference type="SUPFAM" id="SSF55874">
    <property type="entry name" value="ATPase domain of HSP90 chaperone/DNA topoisomerase II/histidine kinase"/>
    <property type="match status" value="1"/>
</dbReference>
<dbReference type="InterPro" id="IPR003661">
    <property type="entry name" value="HisK_dim/P_dom"/>
</dbReference>
<dbReference type="SMART" id="SM00388">
    <property type="entry name" value="HisKA"/>
    <property type="match status" value="1"/>
</dbReference>
<evidence type="ECO:0000256" key="7">
    <source>
        <dbReference type="ARBA" id="ARBA00022741"/>
    </source>
</evidence>
<evidence type="ECO:0000256" key="9">
    <source>
        <dbReference type="ARBA" id="ARBA00022840"/>
    </source>
</evidence>
<dbReference type="Pfam" id="PF08447">
    <property type="entry name" value="PAS_3"/>
    <property type="match status" value="1"/>
</dbReference>
<dbReference type="PRINTS" id="PR00344">
    <property type="entry name" value="BCTRLSENSOR"/>
</dbReference>
<evidence type="ECO:0000256" key="13">
    <source>
        <dbReference type="PROSITE-ProRule" id="PRU00169"/>
    </source>
</evidence>
<evidence type="ECO:0000256" key="12">
    <source>
        <dbReference type="ARBA" id="ARBA00023136"/>
    </source>
</evidence>
<keyword evidence="19" id="KW-1185">Reference proteome</keyword>
<gene>
    <name evidence="18" type="ORF">SNE35_18545</name>
</gene>
<dbReference type="Gene3D" id="3.30.565.10">
    <property type="entry name" value="Histidine kinase-like ATPase, C-terminal domain"/>
    <property type="match status" value="1"/>
</dbReference>
<evidence type="ECO:0000256" key="6">
    <source>
        <dbReference type="ARBA" id="ARBA00022692"/>
    </source>
</evidence>
<feature type="transmembrane region" description="Helical" evidence="14">
    <location>
        <begin position="84"/>
        <end position="107"/>
    </location>
</feature>
<dbReference type="Gene3D" id="1.20.120.620">
    <property type="entry name" value="Backbone structure of the membrane domain of e. Coli histidine kinase receptor kdpd"/>
    <property type="match status" value="1"/>
</dbReference>
<dbReference type="InterPro" id="IPR005467">
    <property type="entry name" value="His_kinase_dom"/>
</dbReference>
<dbReference type="InterPro" id="IPR001789">
    <property type="entry name" value="Sig_transdc_resp-reg_receiver"/>
</dbReference>
<dbReference type="SUPFAM" id="SSF47384">
    <property type="entry name" value="Homodimeric domain of signal transducing histidine kinase"/>
    <property type="match status" value="1"/>
</dbReference>